<name>A0A7C5LDN5_CALS0</name>
<keyword evidence="2 5" id="KW-0812">Transmembrane</keyword>
<protein>
    <recommendedName>
        <fullName evidence="5">Probable membrane transporter protein</fullName>
    </recommendedName>
</protein>
<feature type="transmembrane region" description="Helical" evidence="5">
    <location>
        <begin position="142"/>
        <end position="162"/>
    </location>
</feature>
<keyword evidence="4 5" id="KW-0472">Membrane</keyword>
<dbReference type="InterPro" id="IPR002781">
    <property type="entry name" value="TM_pro_TauE-like"/>
</dbReference>
<comment type="similarity">
    <text evidence="5">Belongs to the 4-toluene sulfonate uptake permease (TSUP) (TC 2.A.102) family.</text>
</comment>
<sequence length="262" mass="27411">MLQAQRFKMEYVPVLLAAFVIGIASAVVGAVIGAGGGFIFVPITTMLLDLPPRTIIPASLSLVFTNSLAATWIRFSKGSFSFNKLLPLSLLLIPGVITGSITVSGFSAPMFKLAFGIFLITISTFMAVVERNTSGKGDGEKLLTTMVIVGISGLVSSLFGVGGGLLMVPSFATVAGMNIRKAVYSSQFFTMFSSLFSLFAFGLQGHFDVFLSTASALGGLTGGALGAAFSIKASSRQLKTVVITAFTSIGFWMIISTMTGFT</sequence>
<evidence type="ECO:0000256" key="2">
    <source>
        <dbReference type="ARBA" id="ARBA00022692"/>
    </source>
</evidence>
<keyword evidence="3 5" id="KW-1133">Transmembrane helix</keyword>
<evidence type="ECO:0000256" key="1">
    <source>
        <dbReference type="ARBA" id="ARBA00004141"/>
    </source>
</evidence>
<organism evidence="6">
    <name type="scientific">Caldiarchaeum subterraneum</name>
    <dbReference type="NCBI Taxonomy" id="311458"/>
    <lineage>
        <taxon>Archaea</taxon>
        <taxon>Nitrososphaerota</taxon>
        <taxon>Candidatus Caldarchaeales</taxon>
        <taxon>Candidatus Caldarchaeaceae</taxon>
        <taxon>Candidatus Caldarchaeum</taxon>
    </lineage>
</organism>
<evidence type="ECO:0000256" key="4">
    <source>
        <dbReference type="ARBA" id="ARBA00023136"/>
    </source>
</evidence>
<gene>
    <name evidence="6" type="ORF">ENM11_02825</name>
</gene>
<comment type="caution">
    <text evidence="6">The sequence shown here is derived from an EMBL/GenBank/DDBJ whole genome shotgun (WGS) entry which is preliminary data.</text>
</comment>
<dbReference type="EMBL" id="DRWN01000023">
    <property type="protein sequence ID" value="HHK68076.1"/>
    <property type="molecule type" value="Genomic_DNA"/>
</dbReference>
<dbReference type="PANTHER" id="PTHR43701">
    <property type="entry name" value="MEMBRANE TRANSPORTER PROTEIN MJ0441-RELATED"/>
    <property type="match status" value="1"/>
</dbReference>
<dbReference type="AlphaFoldDB" id="A0A7C5LDN5"/>
<feature type="transmembrane region" description="Helical" evidence="5">
    <location>
        <begin position="85"/>
        <end position="107"/>
    </location>
</feature>
<evidence type="ECO:0000256" key="5">
    <source>
        <dbReference type="RuleBase" id="RU363041"/>
    </source>
</evidence>
<feature type="transmembrane region" description="Helical" evidence="5">
    <location>
        <begin position="209"/>
        <end position="229"/>
    </location>
</feature>
<dbReference type="InterPro" id="IPR051598">
    <property type="entry name" value="TSUP/Inactive_protease-like"/>
</dbReference>
<proteinExistence type="inferred from homology"/>
<dbReference type="Pfam" id="PF01925">
    <property type="entry name" value="TauE"/>
    <property type="match status" value="1"/>
</dbReference>
<feature type="transmembrane region" description="Helical" evidence="5">
    <location>
        <begin position="12"/>
        <end position="43"/>
    </location>
</feature>
<feature type="transmembrane region" description="Helical" evidence="5">
    <location>
        <begin position="241"/>
        <end position="261"/>
    </location>
</feature>
<feature type="transmembrane region" description="Helical" evidence="5">
    <location>
        <begin position="182"/>
        <end position="202"/>
    </location>
</feature>
<keyword evidence="5" id="KW-1003">Cell membrane</keyword>
<comment type="subcellular location">
    <subcellularLocation>
        <location evidence="5">Cell membrane</location>
        <topology evidence="5">Multi-pass membrane protein</topology>
    </subcellularLocation>
    <subcellularLocation>
        <location evidence="1">Membrane</location>
        <topology evidence="1">Multi-pass membrane protein</topology>
    </subcellularLocation>
</comment>
<reference evidence="6" key="1">
    <citation type="journal article" date="2020" name="mSystems">
        <title>Genome- and Community-Level Interaction Insights into Carbon Utilization and Element Cycling Functions of Hydrothermarchaeota in Hydrothermal Sediment.</title>
        <authorList>
            <person name="Zhou Z."/>
            <person name="Liu Y."/>
            <person name="Xu W."/>
            <person name="Pan J."/>
            <person name="Luo Z.H."/>
            <person name="Li M."/>
        </authorList>
    </citation>
    <scope>NUCLEOTIDE SEQUENCE [LARGE SCALE GENOMIC DNA]</scope>
    <source>
        <strain evidence="6">SpSt-1056</strain>
    </source>
</reference>
<accession>A0A7C5LDN5</accession>
<dbReference type="PANTHER" id="PTHR43701:SF2">
    <property type="entry name" value="MEMBRANE TRANSPORTER PROTEIN YJNA-RELATED"/>
    <property type="match status" value="1"/>
</dbReference>
<dbReference type="GO" id="GO:0005886">
    <property type="term" value="C:plasma membrane"/>
    <property type="evidence" value="ECO:0007669"/>
    <property type="project" value="UniProtKB-SubCell"/>
</dbReference>
<evidence type="ECO:0000313" key="6">
    <source>
        <dbReference type="EMBL" id="HHK68076.1"/>
    </source>
</evidence>
<feature type="transmembrane region" description="Helical" evidence="5">
    <location>
        <begin position="55"/>
        <end position="73"/>
    </location>
</feature>
<evidence type="ECO:0000256" key="3">
    <source>
        <dbReference type="ARBA" id="ARBA00022989"/>
    </source>
</evidence>